<reference evidence="1 2" key="1">
    <citation type="submission" date="2020-08" db="EMBL/GenBank/DDBJ databases">
        <title>Genomic Encyclopedia of Type Strains, Phase III (KMG-III): the genomes of soil and plant-associated and newly described type strains.</title>
        <authorList>
            <person name="Whitman W."/>
        </authorList>
    </citation>
    <scope>NUCLEOTIDE SEQUENCE [LARGE SCALE GENOMIC DNA]</scope>
    <source>
        <strain evidence="1 2">CECT 8280</strain>
    </source>
</reference>
<gene>
    <name evidence="1" type="ORF">FHS25_005188</name>
</gene>
<evidence type="ECO:0000313" key="2">
    <source>
        <dbReference type="Proteomes" id="UP000542811"/>
    </source>
</evidence>
<protein>
    <submittedName>
        <fullName evidence="1">Uncharacterized protein</fullName>
    </submittedName>
</protein>
<organism evidence="1 2">
    <name type="scientific">Rhizobium laguerreae</name>
    <dbReference type="NCBI Taxonomy" id="1076926"/>
    <lineage>
        <taxon>Bacteria</taxon>
        <taxon>Pseudomonadati</taxon>
        <taxon>Pseudomonadota</taxon>
        <taxon>Alphaproteobacteria</taxon>
        <taxon>Hyphomicrobiales</taxon>
        <taxon>Rhizobiaceae</taxon>
        <taxon>Rhizobium/Agrobacterium group</taxon>
        <taxon>Rhizobium</taxon>
    </lineage>
</organism>
<dbReference type="RefSeq" id="WP_143529493.1">
    <property type="nucleotide sequence ID" value="NZ_JACHXX010000008.1"/>
</dbReference>
<sequence>MTKLTRDFEKWRRARRRELIDLGIPSSAAHAASKDEAFSRQAMVAIVGKDAALTSKTMVKLRPDGTCSMLLVTPECKIPPQLRNRAEAWAAAPDRPKAGSPAN</sequence>
<keyword evidence="2" id="KW-1185">Reference proteome</keyword>
<comment type="caution">
    <text evidence="1">The sequence shown here is derived from an EMBL/GenBank/DDBJ whole genome shotgun (WGS) entry which is preliminary data.</text>
</comment>
<evidence type="ECO:0000313" key="1">
    <source>
        <dbReference type="EMBL" id="MBB3164685.1"/>
    </source>
</evidence>
<proteinExistence type="predicted"/>
<dbReference type="Proteomes" id="UP000542811">
    <property type="component" value="Unassembled WGS sequence"/>
</dbReference>
<name>A0ABR6GEH1_9HYPH</name>
<dbReference type="EMBL" id="JACHXX010000008">
    <property type="protein sequence ID" value="MBB3164685.1"/>
    <property type="molecule type" value="Genomic_DNA"/>
</dbReference>
<accession>A0ABR6GEH1</accession>